<dbReference type="Gene3D" id="3.40.50.300">
    <property type="entry name" value="P-loop containing nucleotide triphosphate hydrolases"/>
    <property type="match status" value="1"/>
</dbReference>
<organism evidence="4 5">
    <name type="scientific">Colletotrichum sojae</name>
    <dbReference type="NCBI Taxonomy" id="2175907"/>
    <lineage>
        <taxon>Eukaryota</taxon>
        <taxon>Fungi</taxon>
        <taxon>Dikarya</taxon>
        <taxon>Ascomycota</taxon>
        <taxon>Pezizomycotina</taxon>
        <taxon>Sordariomycetes</taxon>
        <taxon>Hypocreomycetidae</taxon>
        <taxon>Glomerellales</taxon>
        <taxon>Glomerellaceae</taxon>
        <taxon>Colletotrichum</taxon>
        <taxon>Colletotrichum orchidearum species complex</taxon>
    </lineage>
</organism>
<dbReference type="PANTHER" id="PTHR24223">
    <property type="entry name" value="ATP-BINDING CASSETTE SUB-FAMILY C"/>
    <property type="match status" value="1"/>
</dbReference>
<evidence type="ECO:0000259" key="3">
    <source>
        <dbReference type="Pfam" id="PF00005"/>
    </source>
</evidence>
<sequence length="237" mass="26331">MTDDNRLESEKPALRDVSLSIEAGKRLGICGRSGRSDQHLKIHASTHFESMKLTSDIGKSSFVASLFRMTYIRQGRVLIDGTDTGQCPLSSVRSSINAIPQDPFFTEGTFRSNVDPFEASTDSEIEQALRKVRMWDEVQNNGGLDNAMKPESFSQGQKQFISLARVLLRRCRIVVLDEVTSSLDSETEKLVWEVLQDAFKGAPSSPSPISSRRSGLSTALLFWTMAKWLSAPTPPRC</sequence>
<name>A0A8H6ITF8_9PEZI</name>
<feature type="domain" description="ABC transporter" evidence="3">
    <location>
        <begin position="57"/>
        <end position="181"/>
    </location>
</feature>
<dbReference type="PANTHER" id="PTHR24223:SF399">
    <property type="entry name" value="ABC TRANSPORTER ATNG"/>
    <property type="match status" value="1"/>
</dbReference>
<keyword evidence="1" id="KW-0547">Nucleotide-binding</keyword>
<keyword evidence="2" id="KW-0067">ATP-binding</keyword>
<comment type="caution">
    <text evidence="4">The sequence shown here is derived from an EMBL/GenBank/DDBJ whole genome shotgun (WGS) entry which is preliminary data.</text>
</comment>
<proteinExistence type="predicted"/>
<dbReference type="InterPro" id="IPR003439">
    <property type="entry name" value="ABC_transporter-like_ATP-bd"/>
</dbReference>
<keyword evidence="5" id="KW-1185">Reference proteome</keyword>
<dbReference type="EMBL" id="WIGN01000356">
    <property type="protein sequence ID" value="KAF6797497.1"/>
    <property type="molecule type" value="Genomic_DNA"/>
</dbReference>
<evidence type="ECO:0000256" key="2">
    <source>
        <dbReference type="ARBA" id="ARBA00022840"/>
    </source>
</evidence>
<evidence type="ECO:0000313" key="4">
    <source>
        <dbReference type="EMBL" id="KAF6797497.1"/>
    </source>
</evidence>
<dbReference type="GO" id="GO:0042626">
    <property type="term" value="F:ATPase-coupled transmembrane transporter activity"/>
    <property type="evidence" value="ECO:0007669"/>
    <property type="project" value="TreeGrafter"/>
</dbReference>
<dbReference type="Proteomes" id="UP000652219">
    <property type="component" value="Unassembled WGS sequence"/>
</dbReference>
<evidence type="ECO:0000313" key="5">
    <source>
        <dbReference type="Proteomes" id="UP000652219"/>
    </source>
</evidence>
<dbReference type="Pfam" id="PF00005">
    <property type="entry name" value="ABC_tran"/>
    <property type="match status" value="1"/>
</dbReference>
<protein>
    <submittedName>
        <fullName evidence="4">ABC multidrug transporter</fullName>
    </submittedName>
</protein>
<dbReference type="GO" id="GO:0016887">
    <property type="term" value="F:ATP hydrolysis activity"/>
    <property type="evidence" value="ECO:0007669"/>
    <property type="project" value="InterPro"/>
</dbReference>
<evidence type="ECO:0000256" key="1">
    <source>
        <dbReference type="ARBA" id="ARBA00022741"/>
    </source>
</evidence>
<gene>
    <name evidence="4" type="ORF">CSOJ01_13004</name>
</gene>
<dbReference type="InterPro" id="IPR027417">
    <property type="entry name" value="P-loop_NTPase"/>
</dbReference>
<accession>A0A8H6ITF8</accession>
<dbReference type="GO" id="GO:0005524">
    <property type="term" value="F:ATP binding"/>
    <property type="evidence" value="ECO:0007669"/>
    <property type="project" value="UniProtKB-KW"/>
</dbReference>
<dbReference type="InterPro" id="IPR050173">
    <property type="entry name" value="ABC_transporter_C-like"/>
</dbReference>
<dbReference type="AlphaFoldDB" id="A0A8H6ITF8"/>
<dbReference type="GO" id="GO:0016020">
    <property type="term" value="C:membrane"/>
    <property type="evidence" value="ECO:0007669"/>
    <property type="project" value="TreeGrafter"/>
</dbReference>
<reference evidence="4 5" key="1">
    <citation type="journal article" date="2020" name="Phytopathology">
        <title>Genome Sequence Resources of Colletotrichum truncatum, C. plurivorum, C. musicola, and C. sojae: Four Species Pathogenic to Soybean (Glycine max).</title>
        <authorList>
            <person name="Rogerio F."/>
            <person name="Boufleur T.R."/>
            <person name="Ciampi-Guillardi M."/>
            <person name="Sukno S.A."/>
            <person name="Thon M.R."/>
            <person name="Massola Junior N.S."/>
            <person name="Baroncelli R."/>
        </authorList>
    </citation>
    <scope>NUCLEOTIDE SEQUENCE [LARGE SCALE GENOMIC DNA]</scope>
    <source>
        <strain evidence="4 5">LFN0009</strain>
    </source>
</reference>
<dbReference type="SUPFAM" id="SSF52540">
    <property type="entry name" value="P-loop containing nucleoside triphosphate hydrolases"/>
    <property type="match status" value="1"/>
</dbReference>